<dbReference type="SUPFAM" id="SSF55073">
    <property type="entry name" value="Nucleotide cyclase"/>
    <property type="match status" value="1"/>
</dbReference>
<dbReference type="InterPro" id="IPR029787">
    <property type="entry name" value="Nucleotide_cyclase"/>
</dbReference>
<feature type="domain" description="EAL" evidence="3">
    <location>
        <begin position="537"/>
        <end position="790"/>
    </location>
</feature>
<dbReference type="Proteomes" id="UP001629953">
    <property type="component" value="Unassembled WGS sequence"/>
</dbReference>
<dbReference type="RefSeq" id="WP_408622907.1">
    <property type="nucleotide sequence ID" value="NZ_JBEQCT010000002.1"/>
</dbReference>
<dbReference type="CDD" id="cd01949">
    <property type="entry name" value="GGDEF"/>
    <property type="match status" value="1"/>
</dbReference>
<keyword evidence="6" id="KW-1185">Reference proteome</keyword>
<feature type="coiled-coil region" evidence="1">
    <location>
        <begin position="335"/>
        <end position="362"/>
    </location>
</feature>
<dbReference type="GO" id="GO:0071111">
    <property type="term" value="F:cyclic-guanylate-specific phosphodiesterase activity"/>
    <property type="evidence" value="ECO:0007669"/>
    <property type="project" value="UniProtKB-EC"/>
</dbReference>
<evidence type="ECO:0000313" key="6">
    <source>
        <dbReference type="Proteomes" id="UP001629953"/>
    </source>
</evidence>
<dbReference type="InterPro" id="IPR001633">
    <property type="entry name" value="EAL_dom"/>
</dbReference>
<dbReference type="EMBL" id="JBEQCT010000002">
    <property type="protein sequence ID" value="MFM2484721.1"/>
    <property type="molecule type" value="Genomic_DNA"/>
</dbReference>
<keyword evidence="5" id="KW-0378">Hydrolase</keyword>
<dbReference type="SUPFAM" id="SSF141868">
    <property type="entry name" value="EAL domain-like"/>
    <property type="match status" value="1"/>
</dbReference>
<organism evidence="5 6">
    <name type="scientific">Celerinatantimonas yamalensis</name>
    <dbReference type="NCBI Taxonomy" id="559956"/>
    <lineage>
        <taxon>Bacteria</taxon>
        <taxon>Pseudomonadati</taxon>
        <taxon>Pseudomonadota</taxon>
        <taxon>Gammaproteobacteria</taxon>
        <taxon>Celerinatantimonadaceae</taxon>
        <taxon>Celerinatantimonas</taxon>
    </lineage>
</organism>
<evidence type="ECO:0000259" key="3">
    <source>
        <dbReference type="PROSITE" id="PS50883"/>
    </source>
</evidence>
<dbReference type="CDD" id="cd01948">
    <property type="entry name" value="EAL"/>
    <property type="match status" value="1"/>
</dbReference>
<dbReference type="NCBIfam" id="TIGR00254">
    <property type="entry name" value="GGDEF"/>
    <property type="match status" value="1"/>
</dbReference>
<dbReference type="InterPro" id="IPR000160">
    <property type="entry name" value="GGDEF_dom"/>
</dbReference>
<dbReference type="Gene3D" id="3.30.70.270">
    <property type="match status" value="1"/>
</dbReference>
<dbReference type="EC" id="2.7.7.65" evidence="5"/>
<feature type="transmembrane region" description="Helical" evidence="2">
    <location>
        <begin position="276"/>
        <end position="294"/>
    </location>
</feature>
<dbReference type="Gene3D" id="3.20.20.450">
    <property type="entry name" value="EAL domain"/>
    <property type="match status" value="1"/>
</dbReference>
<dbReference type="InterPro" id="IPR043128">
    <property type="entry name" value="Rev_trsase/Diguanyl_cyclase"/>
</dbReference>
<dbReference type="EC" id="3.1.4.52" evidence="5"/>
<keyword evidence="2" id="KW-1133">Transmembrane helix</keyword>
<protein>
    <submittedName>
        <fullName evidence="5">Bifunctional diguanylate cyclase/phosphodiesterase</fullName>
        <ecNumber evidence="5">2.7.7.65</ecNumber>
        <ecNumber evidence="5">3.1.4.52</ecNumber>
    </submittedName>
</protein>
<feature type="domain" description="GGDEF" evidence="4">
    <location>
        <begin position="393"/>
        <end position="526"/>
    </location>
</feature>
<dbReference type="PROSITE" id="PS50883">
    <property type="entry name" value="EAL"/>
    <property type="match status" value="1"/>
</dbReference>
<name>A0ABW9G4X8_9GAMM</name>
<dbReference type="PROSITE" id="PS50887">
    <property type="entry name" value="GGDEF"/>
    <property type="match status" value="1"/>
</dbReference>
<dbReference type="InterPro" id="IPR035919">
    <property type="entry name" value="EAL_sf"/>
</dbReference>
<keyword evidence="1" id="KW-0175">Coiled coil</keyword>
<keyword evidence="2" id="KW-0812">Transmembrane</keyword>
<dbReference type="Pfam" id="PF00990">
    <property type="entry name" value="GGDEF"/>
    <property type="match status" value="1"/>
</dbReference>
<reference evidence="5 6" key="1">
    <citation type="journal article" date="2013" name="Int. J. Syst. Evol. Microbiol.">
        <title>Celerinatantimonas yamalensis sp. nov., a cold-adapted diazotrophic bacterium from a cold permafrost brine.</title>
        <authorList>
            <person name="Shcherbakova V."/>
            <person name="Chuvilskaya N."/>
            <person name="Rivkina E."/>
            <person name="Demidov N."/>
            <person name="Uchaeva V."/>
            <person name="Suetin S."/>
            <person name="Suzina N."/>
            <person name="Gilichinsky D."/>
        </authorList>
    </citation>
    <scope>NUCLEOTIDE SEQUENCE [LARGE SCALE GENOMIC DNA]</scope>
    <source>
        <strain evidence="5 6">C7</strain>
    </source>
</reference>
<evidence type="ECO:0000313" key="5">
    <source>
        <dbReference type="EMBL" id="MFM2484721.1"/>
    </source>
</evidence>
<dbReference type="Pfam" id="PF00563">
    <property type="entry name" value="EAL"/>
    <property type="match status" value="1"/>
</dbReference>
<keyword evidence="5" id="KW-0548">Nucleotidyltransferase</keyword>
<dbReference type="InterPro" id="IPR050706">
    <property type="entry name" value="Cyclic-di-GMP_PDE-like"/>
</dbReference>
<keyword evidence="5" id="KW-0808">Transferase</keyword>
<evidence type="ECO:0000256" key="1">
    <source>
        <dbReference type="SAM" id="Coils"/>
    </source>
</evidence>
<dbReference type="SMART" id="SM00052">
    <property type="entry name" value="EAL"/>
    <property type="match status" value="1"/>
</dbReference>
<proteinExistence type="predicted"/>
<evidence type="ECO:0000259" key="4">
    <source>
        <dbReference type="PROSITE" id="PS50887"/>
    </source>
</evidence>
<gene>
    <name evidence="5" type="ORF">ABUE30_06530</name>
</gene>
<feature type="transmembrane region" description="Helical" evidence="2">
    <location>
        <begin position="12"/>
        <end position="34"/>
    </location>
</feature>
<keyword evidence="2" id="KW-0472">Membrane</keyword>
<dbReference type="PANTHER" id="PTHR33121:SF23">
    <property type="entry name" value="CYCLIC DI-GMP PHOSPHODIESTERASE PDEB"/>
    <property type="match status" value="1"/>
</dbReference>
<comment type="caution">
    <text evidence="5">The sequence shown here is derived from an EMBL/GenBank/DDBJ whole genome shotgun (WGS) entry which is preliminary data.</text>
</comment>
<sequence length="797" mass="91303">MGKSISLGVLHQTLFVLSGLLILIFSGLVALNYYNIRSFFEIERSETIQHEKKLFFQHYADVHQQLQLISRAKFAEQPVAKPFKNAELLWLQLQQSYHHPLLNMVVIDKNHHRLMSQGTRPVSDKILDWFENPRGNHHSKPWLLDCASHCEVYFKTRLSIVEQQYTVIYGLDAQRLYDSYIGDQPQNMLVGIQAHDRIALLYSSSKIDRSLGLLIDKMTRRALQQGLADLITPNGVVELISFRLSNTTSNIPIFFVQFHSINGLVAHFRQANRNNLLYGLGSLLIAVLMLMLLLRRPLLRIRWLTQCLPMLASSNYRQFRQAVAQQRQGRIVDESDQLGQAATQLSYQLERLERQLKSRADELEWLAGHDHLTQLPNRREFEKLINQQLESYIPGCLMLLDLDNFRYVNELSGHNTGDQMIQQVAQMLKRLLPENAIISRISGDQFGLFIQQADSILSKNMAQRLNKLIGEIRVPGHSAIHTASASIGVVLGPEHGNSYNSLMSKADICLFQAKSQGKHCSVFYQVDNQSGGDVVQLHYWLDLAQHAIERGQMVLHYQPIYDNRIQEIRHYEVLLRVRGDNQQLISPYELILAAEKNGYISDIDLWVIRCAFDQLEDNFRHHHRDRLAINLSARSFCSEHVIAQIAYEVEHRSLPGELIIFEITETAALPNLKMAQAHIQILKDLGCAISLDDFGVGYSSFHSLRELPLDYVKIDGSFVRDIIDNTKNRYFVRSLCRIAHDLGLLTVAEFVESSALYHELQGLGVDFSQGYYIGKPMPAEQIWSTQRSAQVLSLRPH</sequence>
<dbReference type="PANTHER" id="PTHR33121">
    <property type="entry name" value="CYCLIC DI-GMP PHOSPHODIESTERASE PDEF"/>
    <property type="match status" value="1"/>
</dbReference>
<accession>A0ABW9G4X8</accession>
<evidence type="ECO:0000256" key="2">
    <source>
        <dbReference type="SAM" id="Phobius"/>
    </source>
</evidence>
<dbReference type="GO" id="GO:0052621">
    <property type="term" value="F:diguanylate cyclase activity"/>
    <property type="evidence" value="ECO:0007669"/>
    <property type="project" value="UniProtKB-EC"/>
</dbReference>
<dbReference type="SMART" id="SM00267">
    <property type="entry name" value="GGDEF"/>
    <property type="match status" value="1"/>
</dbReference>